<sequence>MNNALSKTLSKFNSVKSKLQSSGISANDIVFSNYKVIENQNVQGKNEKDVFVVTEEFTISTKNLKNLNDIISLADDNSINVSGSIYFDISDKDRIASEMYNEAFNQAKSKALSILKSSNMTLSSPLVVSEDIAFQQKMIDRIDQDWAIAAEAPEAYGLKETRYVNNAAIQKRSLPKVDYTPKPIKLSQNISVLYEIK</sequence>
<dbReference type="InterPro" id="IPR007497">
    <property type="entry name" value="SIMPL/DUF541"/>
</dbReference>
<protein>
    <submittedName>
        <fullName evidence="1">Uncharacterized protein</fullName>
    </submittedName>
</protein>
<proteinExistence type="predicted"/>
<comment type="caution">
    <text evidence="1">The sequence shown here is derived from an EMBL/GenBank/DDBJ whole genome shotgun (WGS) entry which is preliminary data.</text>
</comment>
<dbReference type="InterPro" id="IPR052022">
    <property type="entry name" value="26kDa_periplasmic_antigen"/>
</dbReference>
<dbReference type="GO" id="GO:0006974">
    <property type="term" value="P:DNA damage response"/>
    <property type="evidence" value="ECO:0007669"/>
    <property type="project" value="TreeGrafter"/>
</dbReference>
<dbReference type="PANTHER" id="PTHR34387:SF2">
    <property type="entry name" value="SLR1258 PROTEIN"/>
    <property type="match status" value="1"/>
</dbReference>
<organism evidence="1 2">
    <name type="scientific">Pseudoleptotrichia goodfellowii F0264</name>
    <dbReference type="NCBI Taxonomy" id="596323"/>
    <lineage>
        <taxon>Bacteria</taxon>
        <taxon>Fusobacteriati</taxon>
        <taxon>Fusobacteriota</taxon>
        <taxon>Fusobacteriia</taxon>
        <taxon>Fusobacteriales</taxon>
        <taxon>Leptotrichiaceae</taxon>
        <taxon>Pseudoleptotrichia</taxon>
    </lineage>
</organism>
<dbReference type="Pfam" id="PF04402">
    <property type="entry name" value="SIMPL"/>
    <property type="match status" value="1"/>
</dbReference>
<dbReference type="EMBL" id="ADAD01000204">
    <property type="protein sequence ID" value="EEY33861.1"/>
    <property type="molecule type" value="Genomic_DNA"/>
</dbReference>
<accession>D0GPX0</accession>
<name>D0GPX0_9FUSO</name>
<dbReference type="Proteomes" id="UP000004226">
    <property type="component" value="Unassembled WGS sequence"/>
</dbReference>
<dbReference type="RefSeq" id="WP_006808521.1">
    <property type="nucleotide sequence ID" value="NZ_ADAD01000204.1"/>
</dbReference>
<evidence type="ECO:0000313" key="1">
    <source>
        <dbReference type="EMBL" id="EEY33861.1"/>
    </source>
</evidence>
<dbReference type="eggNOG" id="COG2968">
    <property type="taxonomic scope" value="Bacteria"/>
</dbReference>
<dbReference type="AlphaFoldDB" id="D0GPX0"/>
<dbReference type="Gene3D" id="3.30.110.170">
    <property type="entry name" value="Protein of unknown function (DUF541), domain 1"/>
    <property type="match status" value="1"/>
</dbReference>
<gene>
    <name evidence="1" type="ORF">HMPREF0554_0026</name>
</gene>
<keyword evidence="2" id="KW-1185">Reference proteome</keyword>
<dbReference type="Gene3D" id="3.30.70.2970">
    <property type="entry name" value="Protein of unknown function (DUF541), domain 2"/>
    <property type="match status" value="1"/>
</dbReference>
<reference evidence="1 2" key="1">
    <citation type="submission" date="2009-10" db="EMBL/GenBank/DDBJ databases">
        <authorList>
            <person name="Harkins D.M."/>
            <person name="Madupu R."/>
            <person name="Durkin A.S."/>
            <person name="Torralba M."/>
            <person name="Methe B."/>
            <person name="Sutton G.G."/>
            <person name="Strausberg R.L."/>
            <person name="Nelson K.E."/>
        </authorList>
    </citation>
    <scope>NUCLEOTIDE SEQUENCE [LARGE SCALE GENOMIC DNA]</scope>
    <source>
        <strain evidence="1 2">F0264</strain>
    </source>
</reference>
<evidence type="ECO:0000313" key="2">
    <source>
        <dbReference type="Proteomes" id="UP000004226"/>
    </source>
</evidence>
<dbReference type="PANTHER" id="PTHR34387">
    <property type="entry name" value="SLR1258 PROTEIN"/>
    <property type="match status" value="1"/>
</dbReference>